<dbReference type="PANTHER" id="PTHR43798">
    <property type="entry name" value="MONOACYLGLYCEROL LIPASE"/>
    <property type="match status" value="1"/>
</dbReference>
<dbReference type="Pfam" id="PF12697">
    <property type="entry name" value="Abhydrolase_6"/>
    <property type="match status" value="1"/>
</dbReference>
<sequence length="287" mass="31414">MTTPPDLPFQSFGTGPPILIIHGWTMSPTAEAADLEPIFTSLPSTSPTHRRIYPLLPAHALSPTTTIQSLTDILLHLASFIETHILPSRFLLIGTSCGGYLARALAHRFAAHVDGLFLRVPVTEPHSPNRDVDPFAPAVVGDLSWLPDAERDALGDISVQTRAYVAALREKVKLWDEESVKADGVVLGRIRGDPARYRLTARMHTREEPFGKPTLIVAGRVDADVGFRDAFGILEAYPRATYVVLDRAGHGLPVDEMEVEVLRALVGDWLRRVEETQGMAHAGGKII</sequence>
<dbReference type="GO" id="GO:0016787">
    <property type="term" value="F:hydrolase activity"/>
    <property type="evidence" value="ECO:0007669"/>
    <property type="project" value="UniProtKB-KW"/>
</dbReference>
<dbReference type="AlphaFoldDB" id="A0A6A6GKC4"/>
<dbReference type="Proteomes" id="UP000799538">
    <property type="component" value="Unassembled WGS sequence"/>
</dbReference>
<gene>
    <name evidence="2" type="ORF">BDZ85DRAFT_77160</name>
</gene>
<reference evidence="3" key="1">
    <citation type="journal article" date="2020" name="Stud. Mycol.">
        <title>101 Dothideomycetes genomes: A test case for predicting lifestyles and emergence of pathogens.</title>
        <authorList>
            <person name="Haridas S."/>
            <person name="Albert R."/>
            <person name="Binder M."/>
            <person name="Bloem J."/>
            <person name="LaButti K."/>
            <person name="Salamov A."/>
            <person name="Andreopoulos B."/>
            <person name="Baker S."/>
            <person name="Barry K."/>
            <person name="Bills G."/>
            <person name="Bluhm B."/>
            <person name="Cannon C."/>
            <person name="Castanera R."/>
            <person name="Culley D."/>
            <person name="Daum C."/>
            <person name="Ezra D."/>
            <person name="Gonzalez J."/>
            <person name="Henrissat B."/>
            <person name="Kuo A."/>
            <person name="Liang C."/>
            <person name="Lipzen A."/>
            <person name="Lutzoni F."/>
            <person name="Magnuson J."/>
            <person name="Mondo S."/>
            <person name="Nolan M."/>
            <person name="Ohm R."/>
            <person name="Pangilinan J."/>
            <person name="Park H.-J."/>
            <person name="Ramirez L."/>
            <person name="Alfaro M."/>
            <person name="Sun H."/>
            <person name="Tritt A."/>
            <person name="Yoshinaga Y."/>
            <person name="Zwiers L.-H."/>
            <person name="Turgeon B."/>
            <person name="Goodwin S."/>
            <person name="Spatafora J."/>
            <person name="Crous P."/>
            <person name="Grigoriev I."/>
        </authorList>
    </citation>
    <scope>NUCLEOTIDE SEQUENCE [LARGE SCALE GENOMIC DNA]</scope>
    <source>
        <strain evidence="3">CECT 20119</strain>
    </source>
</reference>
<keyword evidence="3" id="KW-1185">Reference proteome</keyword>
<proteinExistence type="predicted"/>
<evidence type="ECO:0000313" key="3">
    <source>
        <dbReference type="Proteomes" id="UP000799538"/>
    </source>
</evidence>
<accession>A0A6A6GKC4</accession>
<dbReference type="InterPro" id="IPR000073">
    <property type="entry name" value="AB_hydrolase_1"/>
</dbReference>
<dbReference type="OrthoDB" id="6431331at2759"/>
<dbReference type="EMBL" id="ML992503">
    <property type="protein sequence ID" value="KAF2226205.1"/>
    <property type="molecule type" value="Genomic_DNA"/>
</dbReference>
<evidence type="ECO:0000259" key="1">
    <source>
        <dbReference type="Pfam" id="PF12697"/>
    </source>
</evidence>
<evidence type="ECO:0000313" key="2">
    <source>
        <dbReference type="EMBL" id="KAF2226205.1"/>
    </source>
</evidence>
<name>A0A6A6GKC4_9PEZI</name>
<organism evidence="2 3">
    <name type="scientific">Elsinoe ampelina</name>
    <dbReference type="NCBI Taxonomy" id="302913"/>
    <lineage>
        <taxon>Eukaryota</taxon>
        <taxon>Fungi</taxon>
        <taxon>Dikarya</taxon>
        <taxon>Ascomycota</taxon>
        <taxon>Pezizomycotina</taxon>
        <taxon>Dothideomycetes</taxon>
        <taxon>Dothideomycetidae</taxon>
        <taxon>Myriangiales</taxon>
        <taxon>Elsinoaceae</taxon>
        <taxon>Elsinoe</taxon>
    </lineage>
</organism>
<protein>
    <submittedName>
        <fullName evidence="2">Alpha/Beta hydrolase protein</fullName>
    </submittedName>
</protein>
<dbReference type="PANTHER" id="PTHR43798:SF6">
    <property type="entry name" value="HYDROLASE, PUTATIVE (AFU_ORTHOLOGUE AFUA_4G13070)-RELATED"/>
    <property type="match status" value="1"/>
</dbReference>
<dbReference type="InterPro" id="IPR050266">
    <property type="entry name" value="AB_hydrolase_sf"/>
</dbReference>
<dbReference type="SUPFAM" id="SSF53474">
    <property type="entry name" value="alpha/beta-Hydrolases"/>
    <property type="match status" value="1"/>
</dbReference>
<keyword evidence="2" id="KW-0378">Hydrolase</keyword>
<dbReference type="Gene3D" id="3.40.50.1820">
    <property type="entry name" value="alpha/beta hydrolase"/>
    <property type="match status" value="1"/>
</dbReference>
<feature type="domain" description="AB hydrolase-1" evidence="1">
    <location>
        <begin position="18"/>
        <end position="262"/>
    </location>
</feature>
<dbReference type="InterPro" id="IPR029058">
    <property type="entry name" value="AB_hydrolase_fold"/>
</dbReference>